<keyword evidence="3" id="KW-0732">Signal</keyword>
<organism evidence="5 6">
    <name type="scientific">Plantactinospora siamensis</name>
    <dbReference type="NCBI Taxonomy" id="555372"/>
    <lineage>
        <taxon>Bacteria</taxon>
        <taxon>Bacillati</taxon>
        <taxon>Actinomycetota</taxon>
        <taxon>Actinomycetes</taxon>
        <taxon>Micromonosporales</taxon>
        <taxon>Micromonosporaceae</taxon>
        <taxon>Plantactinospora</taxon>
    </lineage>
</organism>
<gene>
    <name evidence="5" type="ORF">ACFFHU_23980</name>
</gene>
<keyword evidence="2" id="KW-0472">Membrane</keyword>
<evidence type="ECO:0000256" key="3">
    <source>
        <dbReference type="SAM" id="SignalP"/>
    </source>
</evidence>
<feature type="domain" description="YncI copper-binding" evidence="4">
    <location>
        <begin position="31"/>
        <end position="169"/>
    </location>
</feature>
<dbReference type="Gene3D" id="2.60.40.2230">
    <property type="entry name" value="Uncharacterised protein YcnI-like PF07987, DUF1775"/>
    <property type="match status" value="1"/>
</dbReference>
<reference evidence="5 6" key="1">
    <citation type="submission" date="2024-09" db="EMBL/GenBank/DDBJ databases">
        <authorList>
            <person name="Sun Q."/>
            <person name="Mori K."/>
        </authorList>
    </citation>
    <scope>NUCLEOTIDE SEQUENCE [LARGE SCALE GENOMIC DNA]</scope>
    <source>
        <strain evidence="5 6">TBRC 2205</strain>
    </source>
</reference>
<evidence type="ECO:0000313" key="6">
    <source>
        <dbReference type="Proteomes" id="UP001589894"/>
    </source>
</evidence>
<dbReference type="RefSeq" id="WP_377342456.1">
    <property type="nucleotide sequence ID" value="NZ_JBHLUE010000019.1"/>
</dbReference>
<keyword evidence="6" id="KW-1185">Reference proteome</keyword>
<keyword evidence="2" id="KW-1133">Transmembrane helix</keyword>
<dbReference type="InterPro" id="IPR012533">
    <property type="entry name" value="YcnI-copper_dom"/>
</dbReference>
<evidence type="ECO:0000313" key="5">
    <source>
        <dbReference type="EMBL" id="MFC0567184.1"/>
    </source>
</evidence>
<keyword evidence="2" id="KW-0812">Transmembrane</keyword>
<feature type="compositionally biased region" description="Low complexity" evidence="1">
    <location>
        <begin position="187"/>
        <end position="196"/>
    </location>
</feature>
<proteinExistence type="predicted"/>
<feature type="signal peptide" evidence="3">
    <location>
        <begin position="1"/>
        <end position="29"/>
    </location>
</feature>
<evidence type="ECO:0000256" key="1">
    <source>
        <dbReference type="SAM" id="MobiDB-lite"/>
    </source>
</evidence>
<protein>
    <submittedName>
        <fullName evidence="5">DUF1775 domain-containing protein</fullName>
    </submittedName>
</protein>
<evidence type="ECO:0000256" key="2">
    <source>
        <dbReference type="SAM" id="Phobius"/>
    </source>
</evidence>
<dbReference type="EMBL" id="JBHLUE010000019">
    <property type="protein sequence ID" value="MFC0567184.1"/>
    <property type="molecule type" value="Genomic_DNA"/>
</dbReference>
<sequence>MVVSVLVRGALAIGTALLGVLLWAGHAHADVTVVPAQAVRGDAADLTVRLTEDRPGAYTTRVEVRFPADSTVAEVYPMSVDGWGPKITSRHLGQAVPGMHQEAVTDVVSSITFVRADRPATVGPIELGVSLGPLPQGDRLTLPVVQTYSDGTVVTWADPPGGAHPAASIALVAGTPAAGHAGHGDSGADPGAADPGVAQPATDGSGASLGLTGEIGVALAGGVIAGAGVGVGYLVLSRRRREAAALDPADAGADAEDSDRVGAGLAADDDSDRVGAERAAGDADDTRRDSGARAGDGAALVGARGGKSSPGAGWRLRD</sequence>
<feature type="transmembrane region" description="Helical" evidence="2">
    <location>
        <begin position="215"/>
        <end position="236"/>
    </location>
</feature>
<name>A0ABV6P3A7_9ACTN</name>
<feature type="chain" id="PRO_5046948720" evidence="3">
    <location>
        <begin position="30"/>
        <end position="318"/>
    </location>
</feature>
<feature type="region of interest" description="Disordered" evidence="1">
    <location>
        <begin position="177"/>
        <end position="205"/>
    </location>
</feature>
<dbReference type="Pfam" id="PF07987">
    <property type="entry name" value="DUF1775"/>
    <property type="match status" value="1"/>
</dbReference>
<dbReference type="InterPro" id="IPR038507">
    <property type="entry name" value="YcnI-like_sf"/>
</dbReference>
<feature type="compositionally biased region" description="Basic and acidic residues" evidence="1">
    <location>
        <begin position="272"/>
        <end position="291"/>
    </location>
</feature>
<dbReference type="Proteomes" id="UP001589894">
    <property type="component" value="Unassembled WGS sequence"/>
</dbReference>
<accession>A0ABV6P3A7</accession>
<feature type="region of interest" description="Disordered" evidence="1">
    <location>
        <begin position="245"/>
        <end position="318"/>
    </location>
</feature>
<comment type="caution">
    <text evidence="5">The sequence shown here is derived from an EMBL/GenBank/DDBJ whole genome shotgun (WGS) entry which is preliminary data.</text>
</comment>
<evidence type="ECO:0000259" key="4">
    <source>
        <dbReference type="Pfam" id="PF07987"/>
    </source>
</evidence>